<evidence type="ECO:0000313" key="2">
    <source>
        <dbReference type="Proteomes" id="UP000800082"/>
    </source>
</evidence>
<protein>
    <submittedName>
        <fullName evidence="1">Uncharacterized protein</fullName>
    </submittedName>
</protein>
<evidence type="ECO:0000313" key="1">
    <source>
        <dbReference type="EMBL" id="KAF1923318.1"/>
    </source>
</evidence>
<dbReference type="AlphaFoldDB" id="A0A6A5R815"/>
<accession>A0A6A5R815</accession>
<dbReference type="EMBL" id="ML979007">
    <property type="protein sequence ID" value="KAF1923318.1"/>
    <property type="molecule type" value="Genomic_DNA"/>
</dbReference>
<organism evidence="1 2">
    <name type="scientific">Didymella exigua CBS 183.55</name>
    <dbReference type="NCBI Taxonomy" id="1150837"/>
    <lineage>
        <taxon>Eukaryota</taxon>
        <taxon>Fungi</taxon>
        <taxon>Dikarya</taxon>
        <taxon>Ascomycota</taxon>
        <taxon>Pezizomycotina</taxon>
        <taxon>Dothideomycetes</taxon>
        <taxon>Pleosporomycetidae</taxon>
        <taxon>Pleosporales</taxon>
        <taxon>Pleosporineae</taxon>
        <taxon>Didymellaceae</taxon>
        <taxon>Didymella</taxon>
    </lineage>
</organism>
<dbReference type="RefSeq" id="XP_033443571.1">
    <property type="nucleotide sequence ID" value="XM_033598591.1"/>
</dbReference>
<proteinExistence type="predicted"/>
<dbReference type="OrthoDB" id="6503935at2759"/>
<dbReference type="Proteomes" id="UP000800082">
    <property type="component" value="Unassembled WGS sequence"/>
</dbReference>
<sequence length="94" mass="10475">MLTPAAEFFDETGAPYSLDDGDLAKRQSRAQVAARFARIFIRWGKRTWDFFYCMSLNVAWKCGDEFVDRTASGIPPWQCASGLVCAGANGRRCA</sequence>
<dbReference type="GeneID" id="54356258"/>
<name>A0A6A5R815_9PLEO</name>
<gene>
    <name evidence="1" type="ORF">M421DRAFT_9822</name>
</gene>
<reference evidence="1" key="1">
    <citation type="journal article" date="2020" name="Stud. Mycol.">
        <title>101 Dothideomycetes genomes: a test case for predicting lifestyles and emergence of pathogens.</title>
        <authorList>
            <person name="Haridas S."/>
            <person name="Albert R."/>
            <person name="Binder M."/>
            <person name="Bloem J."/>
            <person name="Labutti K."/>
            <person name="Salamov A."/>
            <person name="Andreopoulos B."/>
            <person name="Baker S."/>
            <person name="Barry K."/>
            <person name="Bills G."/>
            <person name="Bluhm B."/>
            <person name="Cannon C."/>
            <person name="Castanera R."/>
            <person name="Culley D."/>
            <person name="Daum C."/>
            <person name="Ezra D."/>
            <person name="Gonzalez J."/>
            <person name="Henrissat B."/>
            <person name="Kuo A."/>
            <person name="Liang C."/>
            <person name="Lipzen A."/>
            <person name="Lutzoni F."/>
            <person name="Magnuson J."/>
            <person name="Mondo S."/>
            <person name="Nolan M."/>
            <person name="Ohm R."/>
            <person name="Pangilinan J."/>
            <person name="Park H.-J."/>
            <person name="Ramirez L."/>
            <person name="Alfaro M."/>
            <person name="Sun H."/>
            <person name="Tritt A."/>
            <person name="Yoshinaga Y."/>
            <person name="Zwiers L.-H."/>
            <person name="Turgeon B."/>
            <person name="Goodwin S."/>
            <person name="Spatafora J."/>
            <person name="Crous P."/>
            <person name="Grigoriev I."/>
        </authorList>
    </citation>
    <scope>NUCLEOTIDE SEQUENCE</scope>
    <source>
        <strain evidence="1">CBS 183.55</strain>
    </source>
</reference>
<keyword evidence="2" id="KW-1185">Reference proteome</keyword>